<feature type="region of interest" description="Disordered" evidence="14">
    <location>
        <begin position="130"/>
        <end position="151"/>
    </location>
</feature>
<dbReference type="InterPro" id="IPR006157">
    <property type="entry name" value="FolB_dom"/>
</dbReference>
<organism evidence="16 17">
    <name type="scientific">Cellulomonas denverensis</name>
    <dbReference type="NCBI Taxonomy" id="264297"/>
    <lineage>
        <taxon>Bacteria</taxon>
        <taxon>Bacillati</taxon>
        <taxon>Actinomycetota</taxon>
        <taxon>Actinomycetes</taxon>
        <taxon>Micrococcales</taxon>
        <taxon>Cellulomonadaceae</taxon>
        <taxon>Cellulomonas</taxon>
    </lineage>
</organism>
<evidence type="ECO:0000256" key="11">
    <source>
        <dbReference type="ARBA" id="ARBA00022909"/>
    </source>
</evidence>
<dbReference type="PROSITE" id="PS00794">
    <property type="entry name" value="HPPK"/>
    <property type="match status" value="1"/>
</dbReference>
<evidence type="ECO:0000256" key="3">
    <source>
        <dbReference type="ARBA" id="ARBA00005013"/>
    </source>
</evidence>
<keyword evidence="7 16" id="KW-0808">Transferase</keyword>
<reference evidence="16 17" key="1">
    <citation type="submission" date="2020-04" db="EMBL/GenBank/DDBJ databases">
        <title>MicrobeNet Type strains.</title>
        <authorList>
            <person name="Nicholson A.C."/>
        </authorList>
    </citation>
    <scope>NUCLEOTIDE SEQUENCE [LARGE SCALE GENOMIC DNA]</scope>
    <source>
        <strain evidence="16 17">ATCC BAA-788</strain>
    </source>
</reference>
<dbReference type="GO" id="GO:0005524">
    <property type="term" value="F:ATP binding"/>
    <property type="evidence" value="ECO:0007669"/>
    <property type="project" value="UniProtKB-KW"/>
</dbReference>
<comment type="pathway">
    <text evidence="4">Cofactor biosynthesis; tetrahydrofolate biosynthesis; 2-amino-4-hydroxy-6-hydroxymethyl-7,8-dihydropteridine diphosphate from 7,8-dihydroneopterin triphosphate: step 4/4.</text>
</comment>
<sequence length="527" mass="54193">MSEQPTTPDTIRLTGVSATGYHGVFDHERREGQTFVADLVIALDTRRAAATDDLAHTLDYGTVAEQVVAVLRGEPADLIETVAERIAATVLAHPQALAVEVTVHKPQAPIAVPFGDVEVRVRRDRNRLPAAEPLAPGAQPWQPPAEAELSPAGHVDDDAELAAAHAPADELPTPDGRPVTGPIRVSGTGAPATAVIPAVPAEAAGAASAGAALAGAALAGALDLGGPAEDEPAREEPETVTGPDDPAAAALAGLNGGSAPTPVVTGTAAGDAFDQPPAEPTEVVLALGSNLGTAQDTLRAAVAEIADIPGVELLEVSALARTAPVGGPEQPDYLNAVLIARTTLAPRELLHATGAIEQAHGRERLVHWGPRTLDIDIIAFGELSLVTDDLELPHPRAHERAFVLQPWAQVRPDAVLHGLGGGPVAQLAATAPDRDGVRWLALDWLTQSVPAASDGPDEPVAGIEPELDPLPVPGVPAPTSAPTPAPAPAPAEPEHDPMRDHPALFDIPPIRPEFDTGENPTARHQAP</sequence>
<keyword evidence="12 13" id="KW-0456">Lyase</keyword>
<dbReference type="GO" id="GO:0003848">
    <property type="term" value="F:2-amino-4-hydroxy-6-hydroxymethyldihydropteridine diphosphokinase activity"/>
    <property type="evidence" value="ECO:0007669"/>
    <property type="project" value="UniProtKB-EC"/>
</dbReference>
<evidence type="ECO:0000256" key="7">
    <source>
        <dbReference type="ARBA" id="ARBA00022679"/>
    </source>
</evidence>
<proteinExistence type="inferred from homology"/>
<dbReference type="RefSeq" id="WP_168628627.1">
    <property type="nucleotide sequence ID" value="NZ_BONL01000009.1"/>
</dbReference>
<dbReference type="SUPFAM" id="SSF55083">
    <property type="entry name" value="6-hydroxymethyl-7,8-dihydropterin pyrophosphokinase, HPPK"/>
    <property type="match status" value="1"/>
</dbReference>
<dbReference type="SUPFAM" id="SSF55620">
    <property type="entry name" value="Tetrahydrobiopterin biosynthesis enzymes-like"/>
    <property type="match status" value="1"/>
</dbReference>
<dbReference type="NCBIfam" id="TIGR01498">
    <property type="entry name" value="folK"/>
    <property type="match status" value="1"/>
</dbReference>
<comment type="similarity">
    <text evidence="5 13">Belongs to the DHNA family.</text>
</comment>
<evidence type="ECO:0000256" key="8">
    <source>
        <dbReference type="ARBA" id="ARBA00022741"/>
    </source>
</evidence>
<keyword evidence="8" id="KW-0547">Nucleotide-binding</keyword>
<comment type="catalytic activity">
    <reaction evidence="2 13">
        <text>7,8-dihydroneopterin = 6-hydroxymethyl-7,8-dihydropterin + glycolaldehyde</text>
        <dbReference type="Rhea" id="RHEA:10540"/>
        <dbReference type="ChEBI" id="CHEBI:17001"/>
        <dbReference type="ChEBI" id="CHEBI:17071"/>
        <dbReference type="ChEBI" id="CHEBI:44841"/>
        <dbReference type="EC" id="4.1.2.25"/>
    </reaction>
</comment>
<dbReference type="CDD" id="cd00534">
    <property type="entry name" value="DHNA_DHNTPE"/>
    <property type="match status" value="1"/>
</dbReference>
<name>A0A7X6KSN1_9CELL</name>
<comment type="catalytic activity">
    <reaction evidence="1">
        <text>6-hydroxymethyl-7,8-dihydropterin + ATP = (7,8-dihydropterin-6-yl)methyl diphosphate + AMP + H(+)</text>
        <dbReference type="Rhea" id="RHEA:11412"/>
        <dbReference type="ChEBI" id="CHEBI:15378"/>
        <dbReference type="ChEBI" id="CHEBI:30616"/>
        <dbReference type="ChEBI" id="CHEBI:44841"/>
        <dbReference type="ChEBI" id="CHEBI:72950"/>
        <dbReference type="ChEBI" id="CHEBI:456215"/>
        <dbReference type="EC" id="2.7.6.3"/>
    </reaction>
</comment>
<evidence type="ECO:0000256" key="13">
    <source>
        <dbReference type="RuleBase" id="RU362079"/>
    </source>
</evidence>
<comment type="similarity">
    <text evidence="6">In the N-terminal section; belongs to the DHNA family.</text>
</comment>
<evidence type="ECO:0000259" key="15">
    <source>
        <dbReference type="PROSITE" id="PS00794"/>
    </source>
</evidence>
<evidence type="ECO:0000256" key="6">
    <source>
        <dbReference type="ARBA" id="ARBA00009640"/>
    </source>
</evidence>
<dbReference type="EMBL" id="JAAXOX010000001">
    <property type="protein sequence ID" value="NKY21552.1"/>
    <property type="molecule type" value="Genomic_DNA"/>
</dbReference>
<dbReference type="FunFam" id="3.30.1130.10:FF:000003">
    <property type="entry name" value="7,8-dihydroneopterin aldolase"/>
    <property type="match status" value="1"/>
</dbReference>
<dbReference type="NCBIfam" id="TIGR00526">
    <property type="entry name" value="folB_dom"/>
    <property type="match status" value="1"/>
</dbReference>
<feature type="region of interest" description="Disordered" evidence="14">
    <location>
        <begin position="166"/>
        <end position="185"/>
    </location>
</feature>
<dbReference type="SMART" id="SM00905">
    <property type="entry name" value="FolB"/>
    <property type="match status" value="1"/>
</dbReference>
<evidence type="ECO:0000256" key="1">
    <source>
        <dbReference type="ARBA" id="ARBA00000198"/>
    </source>
</evidence>
<dbReference type="PANTHER" id="PTHR43071:SF1">
    <property type="entry name" value="2-AMINO-4-HYDROXY-6-HYDROXYMETHYLDIHYDROPTERIDINE PYROPHOSPHOKINASE"/>
    <property type="match status" value="1"/>
</dbReference>
<accession>A0A7X6KSN1</accession>
<evidence type="ECO:0000313" key="16">
    <source>
        <dbReference type="EMBL" id="NKY21552.1"/>
    </source>
</evidence>
<dbReference type="Proteomes" id="UP000581206">
    <property type="component" value="Unassembled WGS sequence"/>
</dbReference>
<dbReference type="InterPro" id="IPR006156">
    <property type="entry name" value="Dihydroneopterin_aldolase"/>
</dbReference>
<feature type="region of interest" description="Disordered" evidence="14">
    <location>
        <begin position="450"/>
        <end position="527"/>
    </location>
</feature>
<dbReference type="GO" id="GO:0046656">
    <property type="term" value="P:folic acid biosynthetic process"/>
    <property type="evidence" value="ECO:0007669"/>
    <property type="project" value="UniProtKB-UniRule"/>
</dbReference>
<dbReference type="PANTHER" id="PTHR43071">
    <property type="entry name" value="2-AMINO-4-HYDROXY-6-HYDROXYMETHYLDIHYDROPTERIDINE PYROPHOSPHOKINASE"/>
    <property type="match status" value="1"/>
</dbReference>
<dbReference type="CDD" id="cd00483">
    <property type="entry name" value="HPPK"/>
    <property type="match status" value="1"/>
</dbReference>
<evidence type="ECO:0000256" key="2">
    <source>
        <dbReference type="ARBA" id="ARBA00001353"/>
    </source>
</evidence>
<gene>
    <name evidence="16" type="primary">folK</name>
    <name evidence="16" type="ORF">HGA03_02605</name>
</gene>
<evidence type="ECO:0000256" key="12">
    <source>
        <dbReference type="ARBA" id="ARBA00023239"/>
    </source>
</evidence>
<keyword evidence="17" id="KW-1185">Reference proteome</keyword>
<feature type="compositionally biased region" description="Basic and acidic residues" evidence="14">
    <location>
        <begin position="492"/>
        <end position="503"/>
    </location>
</feature>
<dbReference type="InterPro" id="IPR000550">
    <property type="entry name" value="Hppk"/>
</dbReference>
<dbReference type="Pfam" id="PF02152">
    <property type="entry name" value="FolB"/>
    <property type="match status" value="1"/>
</dbReference>
<dbReference type="NCBIfam" id="TIGR00525">
    <property type="entry name" value="folB"/>
    <property type="match status" value="1"/>
</dbReference>
<dbReference type="Gene3D" id="3.30.70.560">
    <property type="entry name" value="7,8-Dihydro-6-hydroxymethylpterin-pyrophosphokinase HPPK"/>
    <property type="match status" value="1"/>
</dbReference>
<evidence type="ECO:0000256" key="10">
    <source>
        <dbReference type="ARBA" id="ARBA00022840"/>
    </source>
</evidence>
<dbReference type="EC" id="2.7.6.3" evidence="13"/>
<feature type="compositionally biased region" description="Pro residues" evidence="14">
    <location>
        <begin position="468"/>
        <end position="491"/>
    </location>
</feature>
<comment type="pathway">
    <text evidence="3 13">Cofactor biosynthesis; tetrahydrofolate biosynthesis; 2-amino-4-hydroxy-6-hydroxymethyl-7,8-dihydropteridine diphosphate from 7,8-dihydroneopterin triphosphate: step 3/4.</text>
</comment>
<dbReference type="InterPro" id="IPR043133">
    <property type="entry name" value="GTP-CH-I_C/QueF"/>
</dbReference>
<dbReference type="Gene3D" id="3.30.1130.10">
    <property type="match status" value="1"/>
</dbReference>
<protein>
    <recommendedName>
        <fullName evidence="13">Bifunctional folate synthesis protein</fullName>
    </recommendedName>
    <domain>
        <recommendedName>
            <fullName evidence="13">Dihydroneopterin aldolase</fullName>
            <shortName evidence="13">DHNA</shortName>
            <ecNumber evidence="13">4.1.2.25</ecNumber>
        </recommendedName>
        <alternativeName>
            <fullName evidence="13">7,8-dihydroneopterin aldolase</fullName>
        </alternativeName>
    </domain>
    <domain>
        <recommendedName>
            <fullName evidence="13">2-amino-4-hydroxy-6-hydroxymethyldihydropteridine pyrophosphokinase</fullName>
            <ecNumber evidence="13">2.7.6.3</ecNumber>
        </recommendedName>
        <alternativeName>
            <fullName evidence="13">6-hydroxymethyl-7,8-dihydropterin pyrophosphokinase</fullName>
            <shortName evidence="13">PPPK</shortName>
        </alternativeName>
        <alternativeName>
            <fullName evidence="13">7,8-dihydro-6-hydroxymethylpterin pyrophosphokinase</fullName>
            <shortName evidence="13">HPPK</shortName>
        </alternativeName>
    </domain>
</protein>
<comment type="caution">
    <text evidence="16">The sequence shown here is derived from an EMBL/GenBank/DDBJ whole genome shotgun (WGS) entry which is preliminary data.</text>
</comment>
<evidence type="ECO:0000256" key="9">
    <source>
        <dbReference type="ARBA" id="ARBA00022777"/>
    </source>
</evidence>
<evidence type="ECO:0000256" key="14">
    <source>
        <dbReference type="SAM" id="MobiDB-lite"/>
    </source>
</evidence>
<comment type="function">
    <text evidence="13">Catalyzes the conversion of 7,8-dihydroneopterin to 6-hydroxymethyl-7,8-dihydropterin.</text>
</comment>
<keyword evidence="9 16" id="KW-0418">Kinase</keyword>
<feature type="domain" description="7,8-dihydro-6-hydroxymethylpterin-pyrophosphokinase" evidence="15">
    <location>
        <begin position="367"/>
        <end position="378"/>
    </location>
</feature>
<feature type="region of interest" description="Disordered" evidence="14">
    <location>
        <begin position="223"/>
        <end position="261"/>
    </location>
</feature>
<evidence type="ECO:0000256" key="4">
    <source>
        <dbReference type="ARBA" id="ARBA00005051"/>
    </source>
</evidence>
<evidence type="ECO:0000313" key="17">
    <source>
        <dbReference type="Proteomes" id="UP000581206"/>
    </source>
</evidence>
<dbReference type="GO" id="GO:0046654">
    <property type="term" value="P:tetrahydrofolate biosynthetic process"/>
    <property type="evidence" value="ECO:0007669"/>
    <property type="project" value="UniProtKB-UniRule"/>
</dbReference>
<dbReference type="EC" id="4.1.2.25" evidence="13"/>
<evidence type="ECO:0000256" key="5">
    <source>
        <dbReference type="ARBA" id="ARBA00005708"/>
    </source>
</evidence>
<dbReference type="AlphaFoldDB" id="A0A7X6KSN1"/>
<dbReference type="UniPathway" id="UPA00077">
    <property type="reaction ID" value="UER00154"/>
</dbReference>
<dbReference type="InterPro" id="IPR035907">
    <property type="entry name" value="Hppk_sf"/>
</dbReference>
<feature type="compositionally biased region" description="Low complexity" evidence="14">
    <location>
        <begin position="242"/>
        <end position="253"/>
    </location>
</feature>
<dbReference type="GO" id="GO:0004150">
    <property type="term" value="F:dihydroneopterin aldolase activity"/>
    <property type="evidence" value="ECO:0007669"/>
    <property type="project" value="UniProtKB-UniRule"/>
</dbReference>
<dbReference type="Pfam" id="PF01288">
    <property type="entry name" value="HPPK"/>
    <property type="match status" value="1"/>
</dbReference>
<keyword evidence="11 13" id="KW-0289">Folate biosynthesis</keyword>
<keyword evidence="10" id="KW-0067">ATP-binding</keyword>
<dbReference type="GO" id="GO:0016301">
    <property type="term" value="F:kinase activity"/>
    <property type="evidence" value="ECO:0007669"/>
    <property type="project" value="UniProtKB-KW"/>
</dbReference>